<gene>
    <name evidence="1" type="ORF">MCOR_10631</name>
</gene>
<proteinExistence type="predicted"/>
<dbReference type="EMBL" id="CACVKT020001854">
    <property type="protein sequence ID" value="CAC5372579.1"/>
    <property type="molecule type" value="Genomic_DNA"/>
</dbReference>
<evidence type="ECO:0000313" key="2">
    <source>
        <dbReference type="Proteomes" id="UP000507470"/>
    </source>
</evidence>
<dbReference type="Proteomes" id="UP000507470">
    <property type="component" value="Unassembled WGS sequence"/>
</dbReference>
<reference evidence="1 2" key="1">
    <citation type="submission" date="2020-06" db="EMBL/GenBank/DDBJ databases">
        <authorList>
            <person name="Li R."/>
            <person name="Bekaert M."/>
        </authorList>
    </citation>
    <scope>NUCLEOTIDE SEQUENCE [LARGE SCALE GENOMIC DNA]</scope>
    <source>
        <strain evidence="2">wild</strain>
    </source>
</reference>
<name>A0A6J8ARF8_MYTCO</name>
<protein>
    <submittedName>
        <fullName evidence="1">Uncharacterized protein</fullName>
    </submittedName>
</protein>
<accession>A0A6J8ARF8</accession>
<evidence type="ECO:0000313" key="1">
    <source>
        <dbReference type="EMBL" id="CAC5372579.1"/>
    </source>
</evidence>
<dbReference type="OrthoDB" id="6186028at2759"/>
<dbReference type="AlphaFoldDB" id="A0A6J8ARF8"/>
<organism evidence="1 2">
    <name type="scientific">Mytilus coruscus</name>
    <name type="common">Sea mussel</name>
    <dbReference type="NCBI Taxonomy" id="42192"/>
    <lineage>
        <taxon>Eukaryota</taxon>
        <taxon>Metazoa</taxon>
        <taxon>Spiralia</taxon>
        <taxon>Lophotrochozoa</taxon>
        <taxon>Mollusca</taxon>
        <taxon>Bivalvia</taxon>
        <taxon>Autobranchia</taxon>
        <taxon>Pteriomorphia</taxon>
        <taxon>Mytilida</taxon>
        <taxon>Mytiloidea</taxon>
        <taxon>Mytilidae</taxon>
        <taxon>Mytilinae</taxon>
        <taxon>Mytilus</taxon>
    </lineage>
</organism>
<keyword evidence="2" id="KW-1185">Reference proteome</keyword>
<sequence>MTRKELSIRDCILILMMDNLVRLKYHNDQDPGESRSMQICTLLITVKGMPEDALIVENGIWNTLAVQTVENPDTTLETSLASLKVDDEDDTLSLNADEMGNYLDHLNEMETEYFDDASLQKCLLINEEEETFEQIFESRNVNVDDLEQESNIDLNHSNMSLDDSFNFTSLNFEEDDECQTEGILNTLHFTMFQPPPLLARHPPPATGKDDDTYFKVE</sequence>